<accession>E1R3A2</accession>
<dbReference type="HOGENOM" id="CLU_813628_0_0_12"/>
<evidence type="ECO:0000256" key="1">
    <source>
        <dbReference type="SAM" id="MobiDB-lite"/>
    </source>
</evidence>
<feature type="region of interest" description="Disordered" evidence="1">
    <location>
        <begin position="168"/>
        <end position="236"/>
    </location>
</feature>
<gene>
    <name evidence="2" type="ordered locus">Spirs_2419</name>
</gene>
<sequence>MNMNMYEFETLSTKDGFNRSLGHFRTVSSLIDNFESHINLADLLNEALNEKDIDHRQIMPIVRALLVDKYAYRYKSLTLPQSITEFARFVDEIKRWKAVDIVLVYFHPDLGPMVLNPKNSEHFDSLNNMARSELLTIYVGSFEKKGDEKLESKALDTIVKLFSGKKAKTPDSLTKGSFAAKPRTPAKTAAPKRSQKRSTSATSETKQAKASVATASPAGAKEKDAAAAAPAAGSGKRRMTPFYSVPVTNELFHNGNVEAWKRIIQSYNHKHPSLEVYIYYEGERIHDIHSLFKWGKVKHGSAILFAVAGEDIKDVAKLQRYLKQGASPKFEEFLKYPISQILNLF</sequence>
<proteinExistence type="predicted"/>
<dbReference type="STRING" id="573413.Spirs_2419"/>
<name>E1R3A2_SEDSS</name>
<evidence type="ECO:0000313" key="2">
    <source>
        <dbReference type="EMBL" id="ADK81533.1"/>
    </source>
</evidence>
<dbReference type="KEGG" id="ssm:Spirs_2419"/>
<feature type="compositionally biased region" description="Low complexity" evidence="1">
    <location>
        <begin position="179"/>
        <end position="192"/>
    </location>
</feature>
<dbReference type="RefSeq" id="WP_013254996.1">
    <property type="nucleotide sequence ID" value="NC_014364.1"/>
</dbReference>
<dbReference type="AlphaFoldDB" id="E1R3A2"/>
<protein>
    <submittedName>
        <fullName evidence="2">Uncharacterized protein</fullName>
    </submittedName>
</protein>
<dbReference type="Proteomes" id="UP000002318">
    <property type="component" value="Chromosome"/>
</dbReference>
<organism evidence="2 3">
    <name type="scientific">Sediminispirochaeta smaragdinae (strain DSM 11293 / JCM 15392 / SEBR 4228)</name>
    <name type="common">Spirochaeta smaragdinae</name>
    <dbReference type="NCBI Taxonomy" id="573413"/>
    <lineage>
        <taxon>Bacteria</taxon>
        <taxon>Pseudomonadati</taxon>
        <taxon>Spirochaetota</taxon>
        <taxon>Spirochaetia</taxon>
        <taxon>Spirochaetales</taxon>
        <taxon>Spirochaetaceae</taxon>
        <taxon>Sediminispirochaeta</taxon>
    </lineage>
</organism>
<dbReference type="eggNOG" id="ENOG5033THS">
    <property type="taxonomic scope" value="Bacteria"/>
</dbReference>
<dbReference type="OrthoDB" id="357189at2"/>
<dbReference type="EMBL" id="CP002116">
    <property type="protein sequence ID" value="ADK81533.1"/>
    <property type="molecule type" value="Genomic_DNA"/>
</dbReference>
<reference evidence="2 3" key="1">
    <citation type="journal article" date="2010" name="Stand. Genomic Sci.">
        <title>Complete genome sequence of Spirochaeta smaragdinae type strain (SEBR 4228).</title>
        <authorList>
            <person name="Mavromatis K."/>
            <person name="Yasawong M."/>
            <person name="Chertkov O."/>
            <person name="Lapidus A."/>
            <person name="Lucas S."/>
            <person name="Nolan M."/>
            <person name="Del Rio T.G."/>
            <person name="Tice H."/>
            <person name="Cheng J.F."/>
            <person name="Pitluck S."/>
            <person name="Liolios K."/>
            <person name="Ivanova N."/>
            <person name="Tapia R."/>
            <person name="Han C."/>
            <person name="Bruce D."/>
            <person name="Goodwin L."/>
            <person name="Pati A."/>
            <person name="Chen A."/>
            <person name="Palaniappan K."/>
            <person name="Land M."/>
            <person name="Hauser L."/>
            <person name="Chang Y.J."/>
            <person name="Jeffries C.D."/>
            <person name="Detter J.C."/>
            <person name="Rohde M."/>
            <person name="Brambilla E."/>
            <person name="Spring S."/>
            <person name="Goker M."/>
            <person name="Sikorski J."/>
            <person name="Woyke T."/>
            <person name="Bristow J."/>
            <person name="Eisen J.A."/>
            <person name="Markowitz V."/>
            <person name="Hugenholtz P."/>
            <person name="Klenk H.P."/>
            <person name="Kyrpides N.C."/>
        </authorList>
    </citation>
    <scope>NUCLEOTIDE SEQUENCE [LARGE SCALE GENOMIC DNA]</scope>
    <source>
        <strain evidence="3">DSM 11293 / JCM 15392 / SEBR 4228</strain>
    </source>
</reference>
<keyword evidence="3" id="KW-1185">Reference proteome</keyword>
<evidence type="ECO:0000313" key="3">
    <source>
        <dbReference type="Proteomes" id="UP000002318"/>
    </source>
</evidence>